<feature type="compositionally biased region" description="Acidic residues" evidence="2">
    <location>
        <begin position="521"/>
        <end position="533"/>
    </location>
</feature>
<evidence type="ECO:0000259" key="3">
    <source>
        <dbReference type="SMART" id="SM00581"/>
    </source>
</evidence>
<dbReference type="CDD" id="cd19120">
    <property type="entry name" value="AKR_AKR3C2-3"/>
    <property type="match status" value="1"/>
</dbReference>
<feature type="region of interest" description="Disordered" evidence="2">
    <location>
        <begin position="438"/>
        <end position="463"/>
    </location>
</feature>
<dbReference type="InterPro" id="IPR007180">
    <property type="entry name" value="DUF382"/>
</dbReference>
<dbReference type="OrthoDB" id="10260794at2759"/>
<dbReference type="PROSITE" id="PS00062">
    <property type="entry name" value="ALDOKETO_REDUCTASE_2"/>
    <property type="match status" value="1"/>
</dbReference>
<dbReference type="Gene3D" id="3.20.20.100">
    <property type="entry name" value="NADP-dependent oxidoreductase domain"/>
    <property type="match status" value="1"/>
</dbReference>
<dbReference type="PRINTS" id="PR00069">
    <property type="entry name" value="ALDKETRDTASE"/>
</dbReference>
<accession>A0A3M7LYC0</accession>
<dbReference type="InterPro" id="IPR036812">
    <property type="entry name" value="NAD(P)_OxRdtase_dom_sf"/>
</dbReference>
<keyword evidence="5" id="KW-1185">Reference proteome</keyword>
<keyword evidence="1" id="KW-0560">Oxidoreductase</keyword>
<feature type="domain" description="PSP proline-rich" evidence="3">
    <location>
        <begin position="690"/>
        <end position="743"/>
    </location>
</feature>
<dbReference type="InterPro" id="IPR044494">
    <property type="entry name" value="AKR3C2/3"/>
</dbReference>
<protein>
    <submittedName>
        <fullName evidence="4">SPLICEOSOME ASSOCIATED PROTEIN</fullName>
    </submittedName>
</protein>
<dbReference type="PANTHER" id="PTHR12785">
    <property type="entry name" value="SPLICING FACTOR 3B"/>
    <property type="match status" value="1"/>
</dbReference>
<feature type="compositionally biased region" description="Basic residues" evidence="2">
    <location>
        <begin position="537"/>
        <end position="546"/>
    </location>
</feature>
<dbReference type="InterPro" id="IPR006568">
    <property type="entry name" value="PSP_pro-rich"/>
</dbReference>
<organism evidence="4 5">
    <name type="scientific">Pyrenophora seminiperda CCB06</name>
    <dbReference type="NCBI Taxonomy" id="1302712"/>
    <lineage>
        <taxon>Eukaryota</taxon>
        <taxon>Fungi</taxon>
        <taxon>Dikarya</taxon>
        <taxon>Ascomycota</taxon>
        <taxon>Pezizomycotina</taxon>
        <taxon>Dothideomycetes</taxon>
        <taxon>Pleosporomycetidae</taxon>
        <taxon>Pleosporales</taxon>
        <taxon>Pleosporineae</taxon>
        <taxon>Pleosporaceae</taxon>
        <taxon>Pyrenophora</taxon>
    </lineage>
</organism>
<dbReference type="FunFam" id="3.20.20.100:FF:000002">
    <property type="entry name" value="2,5-diketo-D-gluconic acid reductase A"/>
    <property type="match status" value="1"/>
</dbReference>
<feature type="region of interest" description="Disordered" evidence="2">
    <location>
        <begin position="860"/>
        <end position="896"/>
    </location>
</feature>
<evidence type="ECO:0000256" key="2">
    <source>
        <dbReference type="SAM" id="MobiDB-lite"/>
    </source>
</evidence>
<dbReference type="InterPro" id="IPR020471">
    <property type="entry name" value="AKR"/>
</dbReference>
<evidence type="ECO:0000313" key="5">
    <source>
        <dbReference type="Proteomes" id="UP000265663"/>
    </source>
</evidence>
<feature type="compositionally biased region" description="Basic and acidic residues" evidence="2">
    <location>
        <begin position="504"/>
        <end position="516"/>
    </location>
</feature>
<dbReference type="Pfam" id="PF04037">
    <property type="entry name" value="DUF382"/>
    <property type="match status" value="1"/>
</dbReference>
<dbReference type="EMBL" id="KE747810">
    <property type="protein sequence ID" value="RMZ67199.1"/>
    <property type="molecule type" value="Genomic_DNA"/>
</dbReference>
<dbReference type="AlphaFoldDB" id="A0A3M7LYC0"/>
<dbReference type="SUPFAM" id="SSF51430">
    <property type="entry name" value="NAD(P)-linked oxidoreductase"/>
    <property type="match status" value="1"/>
</dbReference>
<dbReference type="Pfam" id="PF04046">
    <property type="entry name" value="PSP"/>
    <property type="match status" value="1"/>
</dbReference>
<dbReference type="GO" id="GO:0016652">
    <property type="term" value="F:oxidoreductase activity, acting on NAD(P)H as acceptor"/>
    <property type="evidence" value="ECO:0007669"/>
    <property type="project" value="InterPro"/>
</dbReference>
<gene>
    <name evidence="4" type="ORF">GMOD_00001089</name>
</gene>
<evidence type="ECO:0000256" key="1">
    <source>
        <dbReference type="ARBA" id="ARBA00023002"/>
    </source>
</evidence>
<evidence type="ECO:0000313" key="4">
    <source>
        <dbReference type="EMBL" id="RMZ67199.1"/>
    </source>
</evidence>
<dbReference type="GO" id="GO:0005634">
    <property type="term" value="C:nucleus"/>
    <property type="evidence" value="ECO:0007669"/>
    <property type="project" value="InterPro"/>
</dbReference>
<dbReference type="Proteomes" id="UP000265663">
    <property type="component" value="Unassembled WGS sequence"/>
</dbReference>
<dbReference type="InterPro" id="IPR018170">
    <property type="entry name" value="Aldo/ket_reductase_CS"/>
</dbReference>
<feature type="region of interest" description="Disordered" evidence="2">
    <location>
        <begin position="504"/>
        <end position="552"/>
    </location>
</feature>
<reference evidence="4 5" key="1">
    <citation type="journal article" date="2014" name="PLoS ONE">
        <title>De novo Genome Assembly of the Fungal Plant Pathogen Pyrenophora semeniperda.</title>
        <authorList>
            <person name="Soliai M.M."/>
            <person name="Meyer S.E."/>
            <person name="Udall J.A."/>
            <person name="Elzinga D.E."/>
            <person name="Hermansen R.A."/>
            <person name="Bodily P.M."/>
            <person name="Hart A.A."/>
            <person name="Coleman C.E."/>
        </authorList>
    </citation>
    <scope>NUCLEOTIDE SEQUENCE [LARGE SCALE GENOMIC DNA]</scope>
    <source>
        <strain evidence="4 5">CCB06</strain>
        <tissue evidence="4">Mycelium</tissue>
    </source>
</reference>
<dbReference type="SMART" id="SM00581">
    <property type="entry name" value="PSP"/>
    <property type="match status" value="1"/>
</dbReference>
<proteinExistence type="predicted"/>
<dbReference type="PANTHER" id="PTHR12785:SF6">
    <property type="entry name" value="SPLICING FACTOR 3B SUBUNIT 2"/>
    <property type="match status" value="1"/>
</dbReference>
<name>A0A3M7LYC0_9PLEO</name>
<sequence>MTPSHSSLYKICQLYLPQVQTFSKMANLNVTIPNLKLNDGTSMPMLAYGTGTAWFKNGEERKIDQAAIDAVKIATKLGYTHLDGAEVYKTESELGTAIKESGIPREKLFVTTKVWHGNINDIAGALKTSLQKLQLDYVDLYLIHHPWFANSDADLQKAWADMEAVQASGLTKSIGVSNYLPSHLAATLKTAKVKPVCNQIELHPYLQRQELLNFHKQHGIATAAYGPLTAATKAKPGPLDDYVEKLTKKYAVSENEIYLRWCIDQDIVAVTTSGKEQRLSDYLRAMTFKLTPKEIKEMNELGQQKNFRGFWNDKSGGEFESCAFDANANRERQGGPLNLSTRAQQLQTLTFTCRPSTPNARETHISFPRQSRHTVADTEDLSVAARTTATMSGATAKGKKQVNKNAYRRAKKKQQRTVCLACTLKVSDVQNAADNVVQENKSDVGGSAREGESPATAADATSDAHAVKPVNLSSFDDVEIEYNLDNPAYEEFKKVIEKFRERTEEEVATREEEKPEIYLSDNDDIPDEGDEDDGKPKLSKKQRKQMNKPSVAQLKAMVSRPELVEWTDVSSSDPKLLISIKGAKNVIPVPTHWSLKREYLSSKRGIEKPPFALPKFIQETGIAEMRDAVLEKQAEMTMRQKQRERVQGKLGKLDIDYAKFYDAFFRRQTKPELTRYGEVYYEGKEFETNLVNLKPGELSEELREALGMAPGHPPPWLINMQRFGPPPSYPNMRVPGVNAPIPPGSSWGFQPGQWGKPPTDEGGKPLFGGDLYGTAILEEQQQPTHTGAPRSAYTVLPEKNISATGFFGGEHAYDLDAARRDTLGHSQRKRKAGDVDISVDVDQLADSDKLDKDALKKEYESRQRAEAQGQWQSIDQDDLADMINQESRKRAKREGR</sequence>
<dbReference type="Pfam" id="PF00248">
    <property type="entry name" value="Aldo_ket_red"/>
    <property type="match status" value="1"/>
</dbReference>
<dbReference type="InterPro" id="IPR023210">
    <property type="entry name" value="NADP_OxRdtase_dom"/>
</dbReference>
<dbReference type="GO" id="GO:0016616">
    <property type="term" value="F:oxidoreductase activity, acting on the CH-OH group of donors, NAD or NADP as acceptor"/>
    <property type="evidence" value="ECO:0007669"/>
    <property type="project" value="UniProtKB-ARBA"/>
</dbReference>
<dbReference type="InterPro" id="IPR052584">
    <property type="entry name" value="U2_snRNP_Complex_Component"/>
</dbReference>